<evidence type="ECO:0000313" key="2">
    <source>
        <dbReference type="Proteomes" id="UP001058074"/>
    </source>
</evidence>
<accession>A0ACB5RHS9</accession>
<evidence type="ECO:0000313" key="1">
    <source>
        <dbReference type="EMBL" id="GKX68666.1"/>
    </source>
</evidence>
<dbReference type="EMBL" id="BROD01000001">
    <property type="protein sequence ID" value="GKX68666.1"/>
    <property type="molecule type" value="Genomic_DNA"/>
</dbReference>
<name>A0ACB5RHS9_9CLOT</name>
<reference evidence="1" key="1">
    <citation type="journal article" date="2025" name="Int. J. Syst. Evol. Microbiol.">
        <title>Inconstantimicrobium mannanitabidum sp. nov., a novel member of the family Clostridiaceae isolated from anoxic soil under the treatment of reductive soil disinfestation.</title>
        <authorList>
            <person name="Ueki A."/>
            <person name="Tonouchi A."/>
            <person name="Honma S."/>
            <person name="Kaku N."/>
            <person name="Ueki K."/>
        </authorList>
    </citation>
    <scope>NUCLEOTIDE SEQUENCE</scope>
    <source>
        <strain evidence="1">TW13</strain>
    </source>
</reference>
<gene>
    <name evidence="1" type="ORF">rsdtw13_39240</name>
</gene>
<keyword evidence="2" id="KW-1185">Reference proteome</keyword>
<sequence>MGLGGKNSKKSSKLSNVGGVFLYLLLALCFVPLGFAVFEMLDGMYQSLNAVNQGGYVIGLSFVMVSFIIFFFSIFSIAAVLFYSKDIGYLLPLPFKPREITLAKFLYILIGEYLIEALIVIPTYAVWVVNNGVTPLFIINAILVFLLTPVFPILVASIIIMPIMRFSSLSKHKDAFTVISSLMAIVVGLGINVFMNRTGSMLHGNKMAMAQQILQTKNGMLSSISGLFINARLGAEALTGNTANQVINVLLLLLIVALAVMLFVVLSDALYLKGAMSISDSASKKTKISNEEFDKSTNMNGQISTLVKREMKILMRTPVYLLNCVGTIIIMPICFVPMLFVNKGGINFSSVGASMQNNNVKQSIALLVVYGAITLFAGISPTASTAISREGSIFFVSKYIPVDYMKQIWAKLIPSIAINFLGTLIMAVGVTILLHISVDICLIALLIGLLISSFTAFLGILVDLIRPKLVWNGEEQAVKQNLNSFIGFIISCVLLGICAIPVVMFCLDSMWLTAGAIIGILVVLNLIGYFIVSTYGVSRFKAIE</sequence>
<organism evidence="1 2">
    <name type="scientific">Inconstantimicrobium mannanitabidum</name>
    <dbReference type="NCBI Taxonomy" id="1604901"/>
    <lineage>
        <taxon>Bacteria</taxon>
        <taxon>Bacillati</taxon>
        <taxon>Bacillota</taxon>
        <taxon>Clostridia</taxon>
        <taxon>Eubacteriales</taxon>
        <taxon>Clostridiaceae</taxon>
        <taxon>Inconstantimicrobium</taxon>
    </lineage>
</organism>
<proteinExistence type="predicted"/>
<dbReference type="Proteomes" id="UP001058074">
    <property type="component" value="Unassembled WGS sequence"/>
</dbReference>
<comment type="caution">
    <text evidence="1">The sequence shown here is derived from an EMBL/GenBank/DDBJ whole genome shotgun (WGS) entry which is preliminary data.</text>
</comment>
<protein>
    <submittedName>
        <fullName evidence="1">Uncharacterized protein</fullName>
    </submittedName>
</protein>